<keyword evidence="3" id="KW-0677">Repeat</keyword>
<dbReference type="InterPro" id="IPR042197">
    <property type="entry name" value="Apaf_helical"/>
</dbReference>
<dbReference type="PANTHER" id="PTHR33463">
    <property type="entry name" value="NB-ARC DOMAIN-CONTAINING PROTEIN-RELATED"/>
    <property type="match status" value="1"/>
</dbReference>
<dbReference type="Pfam" id="PF00931">
    <property type="entry name" value="NB-ARC"/>
    <property type="match status" value="1"/>
</dbReference>
<dbReference type="InParanoid" id="A0A2G5CCN8"/>
<dbReference type="GO" id="GO:0005524">
    <property type="term" value="F:ATP binding"/>
    <property type="evidence" value="ECO:0007669"/>
    <property type="project" value="UniProtKB-KW"/>
</dbReference>
<keyword evidence="5" id="KW-0547">Nucleotide-binding</keyword>
<proteinExistence type="inferred from homology"/>
<dbReference type="PANTHER" id="PTHR33463:SF187">
    <property type="entry name" value="AND NB-ARC DOMAIN DISEASE RESISTANCE PROTEIN, PUTATIVE-RELATED"/>
    <property type="match status" value="1"/>
</dbReference>
<dbReference type="InterPro" id="IPR058922">
    <property type="entry name" value="WHD_DRP"/>
</dbReference>
<dbReference type="InterPro" id="IPR027417">
    <property type="entry name" value="P-loop_NTPase"/>
</dbReference>
<evidence type="ECO:0000259" key="7">
    <source>
        <dbReference type="Pfam" id="PF23559"/>
    </source>
</evidence>
<dbReference type="InterPro" id="IPR050905">
    <property type="entry name" value="Plant_NBS-LRR"/>
</dbReference>
<comment type="similarity">
    <text evidence="1">Belongs to the disease resistance NB-LRR family.</text>
</comment>
<dbReference type="InterPro" id="IPR002182">
    <property type="entry name" value="NB-ARC"/>
</dbReference>
<dbReference type="GO" id="GO:0043531">
    <property type="term" value="F:ADP binding"/>
    <property type="evidence" value="ECO:0007669"/>
    <property type="project" value="InterPro"/>
</dbReference>
<dbReference type="FunFam" id="3.40.50.300:FF:001091">
    <property type="entry name" value="Probable disease resistance protein At1g61300"/>
    <property type="match status" value="1"/>
</dbReference>
<keyword evidence="5" id="KW-0067">ATP-binding</keyword>
<dbReference type="GO" id="GO:0006952">
    <property type="term" value="P:defense response"/>
    <property type="evidence" value="ECO:0007669"/>
    <property type="project" value="UniProtKB-KW"/>
</dbReference>
<dbReference type="FunFam" id="1.10.10.10:FF:000322">
    <property type="entry name" value="Probable disease resistance protein At1g63360"/>
    <property type="match status" value="1"/>
</dbReference>
<evidence type="ECO:0000256" key="1">
    <source>
        <dbReference type="ARBA" id="ARBA00008894"/>
    </source>
</evidence>
<feature type="domain" description="NB-ARC" evidence="6">
    <location>
        <begin position="27"/>
        <end position="190"/>
    </location>
</feature>
<keyword evidence="9" id="KW-1185">Reference proteome</keyword>
<evidence type="ECO:0000313" key="9">
    <source>
        <dbReference type="Proteomes" id="UP000230069"/>
    </source>
</evidence>
<dbReference type="EMBL" id="KZ305080">
    <property type="protein sequence ID" value="PIA29058.1"/>
    <property type="molecule type" value="Genomic_DNA"/>
</dbReference>
<evidence type="ECO:0000256" key="4">
    <source>
        <dbReference type="ARBA" id="ARBA00022821"/>
    </source>
</evidence>
<evidence type="ECO:0000313" key="8">
    <source>
        <dbReference type="EMBL" id="PIA29058.1"/>
    </source>
</evidence>
<dbReference type="Proteomes" id="UP000230069">
    <property type="component" value="Unassembled WGS sequence"/>
</dbReference>
<dbReference type="InterPro" id="IPR032675">
    <property type="entry name" value="LRR_dom_sf"/>
</dbReference>
<dbReference type="PRINTS" id="PR00364">
    <property type="entry name" value="DISEASERSIST"/>
</dbReference>
<sequence length="594" mass="67833">MNYILSVSDMGIGLPAPKLADKFTAHNTLETVWKCIMDDKSSWIAVYGMGGIGKTTIMKAIHDRLLGQSHHLFDKVVWLTVSLEANIRGLQDAVAEELGVDISNEANELQRKEQLLRGLKQKRRIVLILDDVLQNNCLDKIGIPKPTKENGWKLLVTTRSMDFCKSNGCQIFKVENLSEEEAWQVFMDKVGVVLSLEVRIIATCIVKECYGLPLAIVAVAGAMRGNNNINDWVVALNDLRREDALNDLRREDGLFDGLFKCLKFAYDRLPSENLKKCFLYCALFPEDYLFKPEELIRYWMAENFIQIYGGFVAEIDEGFQIQRELQKACMLQMFTKGGHDWLKMHDIVRDMAIQIVREEWAEAGKISMMRENIERLDDNLPFLRNQLRQEWAEAGKVSTLLLHDNPISYINPSFFFRRDMFALTFLDLSYSWITELPPSLSELAPLRVLFLQYCRRLQKVPSVEMLKNLQVLNLRGTSITELPQGMEELIGLKSLDLSETVKLASIHVGVIASLFHLEELRLQGSGLCKMDSPVVANYLVEMMTLKRLAILTLSVVGYGNHLDSIICLQEQNHKIFSVDVYGSTEDYIQDEETL</sequence>
<dbReference type="SUPFAM" id="SSF52540">
    <property type="entry name" value="P-loop containing nucleoside triphosphate hydrolases"/>
    <property type="match status" value="1"/>
</dbReference>
<dbReference type="SMART" id="SM00369">
    <property type="entry name" value="LRR_TYP"/>
    <property type="match status" value="2"/>
</dbReference>
<evidence type="ECO:0000259" key="6">
    <source>
        <dbReference type="Pfam" id="PF00931"/>
    </source>
</evidence>
<protein>
    <submittedName>
        <fullName evidence="8">Uncharacterized protein</fullName>
    </submittedName>
</protein>
<gene>
    <name evidence="8" type="ORF">AQUCO_06300021v1</name>
</gene>
<dbReference type="Pfam" id="PF23559">
    <property type="entry name" value="WHD_DRP"/>
    <property type="match status" value="1"/>
</dbReference>
<evidence type="ECO:0000256" key="2">
    <source>
        <dbReference type="ARBA" id="ARBA00022614"/>
    </source>
</evidence>
<dbReference type="InterPro" id="IPR036388">
    <property type="entry name" value="WH-like_DNA-bd_sf"/>
</dbReference>
<reference evidence="8 9" key="1">
    <citation type="submission" date="2017-09" db="EMBL/GenBank/DDBJ databases">
        <title>WGS assembly of Aquilegia coerulea Goldsmith.</title>
        <authorList>
            <person name="Hodges S."/>
            <person name="Kramer E."/>
            <person name="Nordborg M."/>
            <person name="Tomkins J."/>
            <person name="Borevitz J."/>
            <person name="Derieg N."/>
            <person name="Yan J."/>
            <person name="Mihaltcheva S."/>
            <person name="Hayes R.D."/>
            <person name="Rokhsar D."/>
        </authorList>
    </citation>
    <scope>NUCLEOTIDE SEQUENCE [LARGE SCALE GENOMIC DNA]</scope>
    <source>
        <strain evidence="9">cv. Goldsmith</strain>
    </source>
</reference>
<dbReference type="SUPFAM" id="SSF52058">
    <property type="entry name" value="L domain-like"/>
    <property type="match status" value="1"/>
</dbReference>
<keyword evidence="4" id="KW-0611">Plant defense</keyword>
<dbReference type="Gene3D" id="1.10.10.10">
    <property type="entry name" value="Winged helix-like DNA-binding domain superfamily/Winged helix DNA-binding domain"/>
    <property type="match status" value="1"/>
</dbReference>
<evidence type="ECO:0000256" key="5">
    <source>
        <dbReference type="ARBA" id="ARBA00022840"/>
    </source>
</evidence>
<dbReference type="InterPro" id="IPR003591">
    <property type="entry name" value="Leu-rich_rpt_typical-subtyp"/>
</dbReference>
<dbReference type="Gene3D" id="3.40.50.300">
    <property type="entry name" value="P-loop containing nucleotide triphosphate hydrolases"/>
    <property type="match status" value="1"/>
</dbReference>
<feature type="domain" description="Disease resistance protein winged helix" evidence="7">
    <location>
        <begin position="283"/>
        <end position="352"/>
    </location>
</feature>
<name>A0A2G5CCN8_AQUCA</name>
<dbReference type="Gene3D" id="1.10.8.430">
    <property type="entry name" value="Helical domain of apoptotic protease-activating factors"/>
    <property type="match status" value="1"/>
</dbReference>
<dbReference type="Gene3D" id="3.80.10.10">
    <property type="entry name" value="Ribonuclease Inhibitor"/>
    <property type="match status" value="1"/>
</dbReference>
<organism evidence="8 9">
    <name type="scientific">Aquilegia coerulea</name>
    <name type="common">Rocky mountain columbine</name>
    <dbReference type="NCBI Taxonomy" id="218851"/>
    <lineage>
        <taxon>Eukaryota</taxon>
        <taxon>Viridiplantae</taxon>
        <taxon>Streptophyta</taxon>
        <taxon>Embryophyta</taxon>
        <taxon>Tracheophyta</taxon>
        <taxon>Spermatophyta</taxon>
        <taxon>Magnoliopsida</taxon>
        <taxon>Ranunculales</taxon>
        <taxon>Ranunculaceae</taxon>
        <taxon>Thalictroideae</taxon>
        <taxon>Aquilegia</taxon>
    </lineage>
</organism>
<evidence type="ECO:0000256" key="3">
    <source>
        <dbReference type="ARBA" id="ARBA00022737"/>
    </source>
</evidence>
<keyword evidence="2" id="KW-0433">Leucine-rich repeat</keyword>
<dbReference type="AlphaFoldDB" id="A0A2G5CCN8"/>
<dbReference type="STRING" id="218851.A0A2G5CCN8"/>
<dbReference type="OrthoDB" id="736010at2759"/>
<accession>A0A2G5CCN8</accession>